<gene>
    <name evidence="2" type="ORF">CL176_10480</name>
</gene>
<dbReference type="AlphaFoldDB" id="A0A347WMS6"/>
<feature type="compositionally biased region" description="Low complexity" evidence="1">
    <location>
        <begin position="38"/>
        <end position="62"/>
    </location>
</feature>
<name>A0A347WMS6_9LACT</name>
<dbReference type="KEGG" id="abae:CL176_10480"/>
<sequence length="427" mass="47721">MKRSLKSVVNGLLPSLILSSLPVAPISAEESSSEDSALETSENQVADESAADAQDADSTVSSSNDFSEVVDFLLEMFAPASSKLVYESKEPIENATPEGDDVARVDGYQYYVMEDFEYNFKQSFSDQTDIGGFVVLRLTIENNSDEIVYHSNIPTFRFPDFSTLITYNYLLNSEVDDLKWDSSGYMLEPGESKTGYLVYNVTPEDIKALEALPVIQLEMPGFQAEETYQAESEILPNAKINVSFDDAQDEEVASRDHLLPDAVLEDNMGTKDLLKEVQVSDAYVTAEPEDISYGFDYYQVSEFVPNAAYEEAMKEYEDGIIIINIPLEVSNHGWDDGLDLRNVSAYLVLDNTVEISTNRHWEVDPSVPSLAVGESGTYYLTFTLDGSLYKRFEGADFTLSARITDNEYRSLDLYDYAVEISDANRSE</sequence>
<dbReference type="RefSeq" id="WP_118991242.1">
    <property type="nucleotide sequence ID" value="NZ_CP023434.1"/>
</dbReference>
<organism evidence="2 3">
    <name type="scientific">Suicoccus acidiformans</name>
    <dbReference type="NCBI Taxonomy" id="2036206"/>
    <lineage>
        <taxon>Bacteria</taxon>
        <taxon>Bacillati</taxon>
        <taxon>Bacillota</taxon>
        <taxon>Bacilli</taxon>
        <taxon>Lactobacillales</taxon>
        <taxon>Aerococcaceae</taxon>
        <taxon>Suicoccus</taxon>
    </lineage>
</organism>
<feature type="region of interest" description="Disordered" evidence="1">
    <location>
        <begin position="28"/>
        <end position="62"/>
    </location>
</feature>
<protein>
    <recommendedName>
        <fullName evidence="4">DUF4352 domain-containing protein</fullName>
    </recommendedName>
</protein>
<dbReference type="OrthoDB" id="2138699at2"/>
<dbReference type="EMBL" id="CP023434">
    <property type="protein sequence ID" value="AXY26383.1"/>
    <property type="molecule type" value="Genomic_DNA"/>
</dbReference>
<dbReference type="Gene3D" id="2.60.40.4170">
    <property type="match status" value="1"/>
</dbReference>
<proteinExistence type="predicted"/>
<evidence type="ECO:0008006" key="4">
    <source>
        <dbReference type="Google" id="ProtNLM"/>
    </source>
</evidence>
<keyword evidence="3" id="KW-1185">Reference proteome</keyword>
<reference evidence="2 3" key="1">
    <citation type="submission" date="2017-09" db="EMBL/GenBank/DDBJ databases">
        <title>Complete genome sequence of Oxytococcus suis strain ZY16052.</title>
        <authorList>
            <person name="Li F."/>
        </authorList>
    </citation>
    <scope>NUCLEOTIDE SEQUENCE [LARGE SCALE GENOMIC DNA]</scope>
    <source>
        <strain evidence="2 3">ZY16052</strain>
    </source>
</reference>
<dbReference type="Proteomes" id="UP000263232">
    <property type="component" value="Chromosome"/>
</dbReference>
<evidence type="ECO:0000313" key="2">
    <source>
        <dbReference type="EMBL" id="AXY26383.1"/>
    </source>
</evidence>
<evidence type="ECO:0000256" key="1">
    <source>
        <dbReference type="SAM" id="MobiDB-lite"/>
    </source>
</evidence>
<evidence type="ECO:0000313" key="3">
    <source>
        <dbReference type="Proteomes" id="UP000263232"/>
    </source>
</evidence>
<accession>A0A347WMS6</accession>